<dbReference type="EMBL" id="LT629710">
    <property type="protein sequence ID" value="SDO25026.1"/>
    <property type="molecule type" value="Genomic_DNA"/>
</dbReference>
<feature type="domain" description="HTH lacI-type" evidence="4">
    <location>
        <begin position="8"/>
        <end position="62"/>
    </location>
</feature>
<name>A0A1H0I0N2_9ACTN</name>
<dbReference type="RefSeq" id="WP_090474227.1">
    <property type="nucleotide sequence ID" value="NZ_LT629710.1"/>
</dbReference>
<dbReference type="InterPro" id="IPR046335">
    <property type="entry name" value="LacI/GalR-like_sensor"/>
</dbReference>
<gene>
    <name evidence="5" type="ORF">SAMN04515671_0302</name>
</gene>
<dbReference type="CDD" id="cd01392">
    <property type="entry name" value="HTH_LacI"/>
    <property type="match status" value="1"/>
</dbReference>
<dbReference type="InterPro" id="IPR010982">
    <property type="entry name" value="Lambda_DNA-bd_dom_sf"/>
</dbReference>
<dbReference type="GO" id="GO:0000976">
    <property type="term" value="F:transcription cis-regulatory region binding"/>
    <property type="evidence" value="ECO:0007669"/>
    <property type="project" value="TreeGrafter"/>
</dbReference>
<evidence type="ECO:0000256" key="3">
    <source>
        <dbReference type="ARBA" id="ARBA00023163"/>
    </source>
</evidence>
<reference evidence="5 6" key="1">
    <citation type="submission" date="2016-10" db="EMBL/GenBank/DDBJ databases">
        <authorList>
            <person name="de Groot N.N."/>
        </authorList>
    </citation>
    <scope>NUCLEOTIDE SEQUENCE [LARGE SCALE GENOMIC DNA]</scope>
    <source>
        <strain evidence="6">P4-7,KCTC 19426,CECT 7604</strain>
    </source>
</reference>
<sequence>MPSASKHATVYDVASLAGVSIATVSRFFRDPQAVRPATREIVAAAVRTLGYVPSASARGLAANRTGVLGLCVPGVDGLDDPDLAPEVAGNVTIRRDDGPGGDPGGRQLYVDQVMRGVEMEAWRRGFAVMTSVIRGPGKDAAVSDIAGRVDALAVLSRTASDDVLRHISQRVPVVILAGPLADNTFDHVGVDNEAGVRAVTGHLLAGHVYRDLEFVGGPTGSPDSDARFQGFRAAMSAAGRPVPSDVKWHTDFTTAGGREVGRQMLAAGALPRALVCANDQSAVGLLEVLTEAGVDVPGEVALTGFDGIEAGRLVRPRITTVAQPMALMGRSAVDVLVRRLADRRAARMARLLPVEVLLRESCGCSRV</sequence>
<proteinExistence type="predicted"/>
<dbReference type="Gene3D" id="1.10.260.40">
    <property type="entry name" value="lambda repressor-like DNA-binding domains"/>
    <property type="match status" value="1"/>
</dbReference>
<keyword evidence="2" id="KW-0238">DNA-binding</keyword>
<dbReference type="SUPFAM" id="SSF47413">
    <property type="entry name" value="lambda repressor-like DNA-binding domains"/>
    <property type="match status" value="1"/>
</dbReference>
<dbReference type="PANTHER" id="PTHR30146">
    <property type="entry name" value="LACI-RELATED TRANSCRIPTIONAL REPRESSOR"/>
    <property type="match status" value="1"/>
</dbReference>
<dbReference type="PROSITE" id="PS50932">
    <property type="entry name" value="HTH_LACI_2"/>
    <property type="match status" value="1"/>
</dbReference>
<protein>
    <submittedName>
        <fullName evidence="5">Transcriptional regulator, LacI family</fullName>
    </submittedName>
</protein>
<dbReference type="SMART" id="SM00354">
    <property type="entry name" value="HTH_LACI"/>
    <property type="match status" value="1"/>
</dbReference>
<keyword evidence="6" id="KW-1185">Reference proteome</keyword>
<dbReference type="PANTHER" id="PTHR30146:SF109">
    <property type="entry name" value="HTH-TYPE TRANSCRIPTIONAL REGULATOR GALS"/>
    <property type="match status" value="1"/>
</dbReference>
<keyword evidence="1" id="KW-0805">Transcription regulation</keyword>
<dbReference type="Proteomes" id="UP000198741">
    <property type="component" value="Chromosome I"/>
</dbReference>
<dbReference type="Pfam" id="PF00356">
    <property type="entry name" value="LacI"/>
    <property type="match status" value="1"/>
</dbReference>
<evidence type="ECO:0000259" key="4">
    <source>
        <dbReference type="PROSITE" id="PS50932"/>
    </source>
</evidence>
<dbReference type="AlphaFoldDB" id="A0A1H0I0N2"/>
<dbReference type="GO" id="GO:0003700">
    <property type="term" value="F:DNA-binding transcription factor activity"/>
    <property type="evidence" value="ECO:0007669"/>
    <property type="project" value="TreeGrafter"/>
</dbReference>
<dbReference type="InterPro" id="IPR028082">
    <property type="entry name" value="Peripla_BP_I"/>
</dbReference>
<keyword evidence="3" id="KW-0804">Transcription</keyword>
<evidence type="ECO:0000256" key="2">
    <source>
        <dbReference type="ARBA" id="ARBA00023125"/>
    </source>
</evidence>
<accession>A0A1H0I0N2</accession>
<organism evidence="5 6">
    <name type="scientific">Nakamurella panacisegetis</name>
    <dbReference type="NCBI Taxonomy" id="1090615"/>
    <lineage>
        <taxon>Bacteria</taxon>
        <taxon>Bacillati</taxon>
        <taxon>Actinomycetota</taxon>
        <taxon>Actinomycetes</taxon>
        <taxon>Nakamurellales</taxon>
        <taxon>Nakamurellaceae</taxon>
        <taxon>Nakamurella</taxon>
    </lineage>
</organism>
<evidence type="ECO:0000313" key="6">
    <source>
        <dbReference type="Proteomes" id="UP000198741"/>
    </source>
</evidence>
<evidence type="ECO:0000256" key="1">
    <source>
        <dbReference type="ARBA" id="ARBA00023015"/>
    </source>
</evidence>
<dbReference type="STRING" id="1090615.SAMN04515671_0302"/>
<dbReference type="CDD" id="cd06267">
    <property type="entry name" value="PBP1_LacI_sugar_binding-like"/>
    <property type="match status" value="1"/>
</dbReference>
<dbReference type="InterPro" id="IPR000843">
    <property type="entry name" value="HTH_LacI"/>
</dbReference>
<dbReference type="SUPFAM" id="SSF53822">
    <property type="entry name" value="Periplasmic binding protein-like I"/>
    <property type="match status" value="1"/>
</dbReference>
<dbReference type="OrthoDB" id="4268837at2"/>
<dbReference type="Pfam" id="PF13377">
    <property type="entry name" value="Peripla_BP_3"/>
    <property type="match status" value="1"/>
</dbReference>
<evidence type="ECO:0000313" key="5">
    <source>
        <dbReference type="EMBL" id="SDO25026.1"/>
    </source>
</evidence>
<dbReference type="Gene3D" id="3.40.50.2300">
    <property type="match status" value="2"/>
</dbReference>